<evidence type="ECO:0000256" key="2">
    <source>
        <dbReference type="SAM" id="Phobius"/>
    </source>
</evidence>
<dbReference type="AlphaFoldDB" id="A0A9N8ZAY5"/>
<accession>A0A9N8ZAY5</accession>
<evidence type="ECO:0000256" key="1">
    <source>
        <dbReference type="SAM" id="MobiDB-lite"/>
    </source>
</evidence>
<sequence length="288" mass="32929">MSTYSAVPANNPDEQCDSGPPSYEVSQAEYESNRLLESTNGESEETTNGENRINEDERTDTTTHNTNTFTTINPPTFTPLIVVDTPSDSSMEHAEHEGPLNKTRAKWDRKLVIGYYVTWFAINAFLFIAMLMAIGYVGDEMTLEMINSQSYIQDAFYLECLFRIFPLLVVRKYDPMRFSLPKIVGIMLGKEDFYFILYPYLSDPSLIYGFHLCQIYYAIYTMILGLPVWIYSAYSVTMIDDVPFKVLIYLGSVASSASLVRYVVVMCLTYSKKNLETVSRQMCTAFER</sequence>
<reference evidence="3" key="1">
    <citation type="submission" date="2021-06" db="EMBL/GenBank/DDBJ databases">
        <authorList>
            <person name="Kallberg Y."/>
            <person name="Tangrot J."/>
            <person name="Rosling A."/>
        </authorList>
    </citation>
    <scope>NUCLEOTIDE SEQUENCE</scope>
    <source>
        <strain evidence="3">BR232B</strain>
    </source>
</reference>
<feature type="transmembrane region" description="Helical" evidence="2">
    <location>
        <begin position="215"/>
        <end position="234"/>
    </location>
</feature>
<keyword evidence="2" id="KW-0812">Transmembrane</keyword>
<evidence type="ECO:0000313" key="3">
    <source>
        <dbReference type="EMBL" id="CAG8481291.1"/>
    </source>
</evidence>
<organism evidence="3 4">
    <name type="scientific">Paraglomus brasilianum</name>
    <dbReference type="NCBI Taxonomy" id="144538"/>
    <lineage>
        <taxon>Eukaryota</taxon>
        <taxon>Fungi</taxon>
        <taxon>Fungi incertae sedis</taxon>
        <taxon>Mucoromycota</taxon>
        <taxon>Glomeromycotina</taxon>
        <taxon>Glomeromycetes</taxon>
        <taxon>Paraglomerales</taxon>
        <taxon>Paraglomeraceae</taxon>
        <taxon>Paraglomus</taxon>
    </lineage>
</organism>
<keyword evidence="4" id="KW-1185">Reference proteome</keyword>
<keyword evidence="2" id="KW-0472">Membrane</keyword>
<feature type="transmembrane region" description="Helical" evidence="2">
    <location>
        <begin position="246"/>
        <end position="270"/>
    </location>
</feature>
<name>A0A9N8ZAY5_9GLOM</name>
<evidence type="ECO:0000313" key="4">
    <source>
        <dbReference type="Proteomes" id="UP000789739"/>
    </source>
</evidence>
<feature type="transmembrane region" description="Helical" evidence="2">
    <location>
        <begin position="112"/>
        <end position="138"/>
    </location>
</feature>
<feature type="region of interest" description="Disordered" evidence="1">
    <location>
        <begin position="1"/>
        <end position="70"/>
    </location>
</feature>
<dbReference type="Proteomes" id="UP000789739">
    <property type="component" value="Unassembled WGS sequence"/>
</dbReference>
<dbReference type="OrthoDB" id="10342449at2759"/>
<dbReference type="EMBL" id="CAJVPI010000107">
    <property type="protein sequence ID" value="CAG8481291.1"/>
    <property type="molecule type" value="Genomic_DNA"/>
</dbReference>
<gene>
    <name evidence="3" type="ORF">PBRASI_LOCUS1596</name>
</gene>
<keyword evidence="2" id="KW-1133">Transmembrane helix</keyword>
<protein>
    <submittedName>
        <fullName evidence="3">10279_t:CDS:1</fullName>
    </submittedName>
</protein>
<proteinExistence type="predicted"/>
<comment type="caution">
    <text evidence="3">The sequence shown here is derived from an EMBL/GenBank/DDBJ whole genome shotgun (WGS) entry which is preliminary data.</text>
</comment>
<feature type="compositionally biased region" description="Basic and acidic residues" evidence="1">
    <location>
        <begin position="52"/>
        <end position="61"/>
    </location>
</feature>